<dbReference type="InParanoid" id="E0VIZ8"/>
<evidence type="ECO:0000313" key="2">
    <source>
        <dbReference type="EnsemblMetazoa" id="PHUM236210-PA"/>
    </source>
</evidence>
<dbReference type="EnsemblMetazoa" id="PHUM236210-RA">
    <property type="protein sequence ID" value="PHUM236210-PA"/>
    <property type="gene ID" value="PHUM236210"/>
</dbReference>
<reference evidence="2" key="3">
    <citation type="submission" date="2020-05" db="UniProtKB">
        <authorList>
            <consortium name="EnsemblMetazoa"/>
        </authorList>
    </citation>
    <scope>IDENTIFICATION</scope>
    <source>
        <strain evidence="2">USDA</strain>
    </source>
</reference>
<dbReference type="HOGENOM" id="CLU_109086_0_0_1"/>
<keyword evidence="3" id="KW-1185">Reference proteome</keyword>
<dbReference type="CTD" id="8230221"/>
<dbReference type="GO" id="GO:1902042">
    <property type="term" value="P:negative regulation of extrinsic apoptotic signaling pathway via death domain receptors"/>
    <property type="evidence" value="ECO:0007669"/>
    <property type="project" value="TreeGrafter"/>
</dbReference>
<proteinExistence type="predicted"/>
<dbReference type="OrthoDB" id="6262731at2759"/>
<reference evidence="1" key="2">
    <citation type="submission" date="2007-04" db="EMBL/GenBank/DDBJ databases">
        <title>The genome of the human body louse.</title>
        <authorList>
            <consortium name="The Human Body Louse Genome Consortium"/>
            <person name="Kirkness E."/>
            <person name="Walenz B."/>
            <person name="Hass B."/>
            <person name="Bruggner R."/>
            <person name="Strausberg R."/>
        </authorList>
    </citation>
    <scope>NUCLEOTIDE SEQUENCE</scope>
    <source>
        <strain evidence="1">USDA</strain>
    </source>
</reference>
<dbReference type="OMA" id="SQEYRIM"/>
<dbReference type="STRING" id="121224.E0VIZ8"/>
<accession>E0VIZ8</accession>
<dbReference type="RefSeq" id="XP_002426092.1">
    <property type="nucleotide sequence ID" value="XM_002426047.1"/>
</dbReference>
<evidence type="ECO:0000313" key="1">
    <source>
        <dbReference type="EMBL" id="EEB13354.1"/>
    </source>
</evidence>
<evidence type="ECO:0000313" key="3">
    <source>
        <dbReference type="Proteomes" id="UP000009046"/>
    </source>
</evidence>
<protein>
    <submittedName>
        <fullName evidence="1 2">Fas apoptotic inhibitory molecule, putative</fullName>
    </submittedName>
</protein>
<dbReference type="AlphaFoldDB" id="E0VIZ8"/>
<dbReference type="InterPro" id="IPR038513">
    <property type="entry name" value="FAIM1_dom_sf"/>
</dbReference>
<dbReference type="KEGG" id="phu:Phum_PHUM236210"/>
<dbReference type="eggNOG" id="KOG4352">
    <property type="taxonomic scope" value="Eukaryota"/>
</dbReference>
<dbReference type="FunFam" id="2.40.128.180:FF:000001">
    <property type="entry name" value="Fas apoptotic inhibitory molecule 1"/>
    <property type="match status" value="1"/>
</dbReference>
<name>E0VIZ8_PEDHC</name>
<dbReference type="PANTHER" id="PTHR13088:SF3">
    <property type="entry name" value="FAS APOPTOTIC INHIBITORY MOLECULE 1"/>
    <property type="match status" value="1"/>
</dbReference>
<dbReference type="EMBL" id="DS235216">
    <property type="protein sequence ID" value="EEB13354.1"/>
    <property type="molecule type" value="Genomic_DNA"/>
</dbReference>
<dbReference type="Gene3D" id="2.40.128.180">
    <property type="match status" value="2"/>
</dbReference>
<dbReference type="EMBL" id="AAZO01002740">
    <property type="status" value="NOT_ANNOTATED_CDS"/>
    <property type="molecule type" value="Genomic_DNA"/>
</dbReference>
<organism>
    <name type="scientific">Pediculus humanus subsp. corporis</name>
    <name type="common">Body louse</name>
    <dbReference type="NCBI Taxonomy" id="121224"/>
    <lineage>
        <taxon>Eukaryota</taxon>
        <taxon>Metazoa</taxon>
        <taxon>Ecdysozoa</taxon>
        <taxon>Arthropoda</taxon>
        <taxon>Hexapoda</taxon>
        <taxon>Insecta</taxon>
        <taxon>Pterygota</taxon>
        <taxon>Neoptera</taxon>
        <taxon>Paraneoptera</taxon>
        <taxon>Psocodea</taxon>
        <taxon>Troctomorpha</taxon>
        <taxon>Phthiraptera</taxon>
        <taxon>Anoplura</taxon>
        <taxon>Pediculidae</taxon>
        <taxon>Pediculus</taxon>
    </lineage>
</organism>
<dbReference type="GeneID" id="8230221"/>
<dbReference type="PANTHER" id="PTHR13088">
    <property type="entry name" value="FAS APOPTOTIC INHIBITORY MOLECULE FAIM"/>
    <property type="match status" value="1"/>
</dbReference>
<dbReference type="InterPro" id="IPR010695">
    <property type="entry name" value="FAIM1"/>
</dbReference>
<dbReference type="Proteomes" id="UP000009046">
    <property type="component" value="Unassembled WGS sequence"/>
</dbReference>
<reference evidence="1" key="1">
    <citation type="submission" date="2007-04" db="EMBL/GenBank/DDBJ databases">
        <title>Annotation of Pediculus humanus corporis strain USDA.</title>
        <authorList>
            <person name="Kirkness E."/>
            <person name="Hannick L."/>
            <person name="Hass B."/>
            <person name="Bruggner R."/>
            <person name="Lawson D."/>
            <person name="Bidwell S."/>
            <person name="Joardar V."/>
            <person name="Caler E."/>
            <person name="Walenz B."/>
            <person name="Inman J."/>
            <person name="Schobel S."/>
            <person name="Galinsky K."/>
            <person name="Amedeo P."/>
            <person name="Strausberg R."/>
        </authorList>
    </citation>
    <scope>NUCLEOTIDE SEQUENCE</scope>
    <source>
        <strain evidence="1">USDA</strain>
    </source>
</reference>
<gene>
    <name evidence="2" type="primary">8230221</name>
    <name evidence="1" type="ORF">Phum_PHUM236210</name>
</gene>
<dbReference type="Pfam" id="PF06905">
    <property type="entry name" value="FAIM1"/>
    <property type="match status" value="1"/>
</dbReference>
<dbReference type="VEuPathDB" id="VectorBase:PHUM236210"/>
<dbReference type="FunCoup" id="E0VIZ8">
    <property type="interactions" value="235"/>
</dbReference>
<sequence length="178" mass="20229">MSSDVVAHWNVPLNDGVHKIEFEHGTTTGKRVIRVDDEIIFKKDWMFKLVGCEYFTVGNAKCIIRIDPVGGFSYSYTLMVNGKNFNTFAEIQSKALKTWIVHFNDDTYRVVLEKGNLDIWANGVKLDVASEFVEDGTETHFTLGQWPACIKAVTSGNRREGIIHHLIVNDQVIPERLE</sequence>